<dbReference type="Pfam" id="PF00069">
    <property type="entry name" value="Pkinase"/>
    <property type="match status" value="1"/>
</dbReference>
<dbReference type="CDD" id="cd00143">
    <property type="entry name" value="PP2Cc"/>
    <property type="match status" value="1"/>
</dbReference>
<feature type="domain" description="PPM-type phosphatase" evidence="8">
    <location>
        <begin position="25"/>
        <end position="251"/>
    </location>
</feature>
<evidence type="ECO:0000256" key="5">
    <source>
        <dbReference type="ARBA" id="ARBA00022840"/>
    </source>
</evidence>
<dbReference type="eggNOG" id="COG0515">
    <property type="taxonomic scope" value="Bacteria"/>
</dbReference>
<dbReference type="InterPro" id="IPR036457">
    <property type="entry name" value="PPM-type-like_dom_sf"/>
</dbReference>
<dbReference type="SUPFAM" id="SSF56112">
    <property type="entry name" value="Protein kinase-like (PK-like)"/>
    <property type="match status" value="1"/>
</dbReference>
<evidence type="ECO:0000313" key="10">
    <source>
        <dbReference type="Proteomes" id="UP000005522"/>
    </source>
</evidence>
<gene>
    <name evidence="9" type="ORF">Acaty_m0193</name>
</gene>
<keyword evidence="9" id="KW-0614">Plasmid</keyword>
<evidence type="ECO:0000256" key="1">
    <source>
        <dbReference type="ARBA" id="ARBA00012513"/>
    </source>
</evidence>
<name>A0A060A3M5_ACICK</name>
<dbReference type="InterPro" id="IPR008271">
    <property type="entry name" value="Ser/Thr_kinase_AS"/>
</dbReference>
<dbReference type="HOGENOM" id="CLU_034273_0_0_6"/>
<evidence type="ECO:0000259" key="7">
    <source>
        <dbReference type="PROSITE" id="PS50011"/>
    </source>
</evidence>
<dbReference type="SMART" id="SM00332">
    <property type="entry name" value="PP2Cc"/>
    <property type="match status" value="1"/>
</dbReference>
<evidence type="ECO:0000313" key="9">
    <source>
        <dbReference type="EMBL" id="AIA56766.1"/>
    </source>
</evidence>
<dbReference type="SUPFAM" id="SSF81606">
    <property type="entry name" value="PP2C-like"/>
    <property type="match status" value="1"/>
</dbReference>
<dbReference type="InterPro" id="IPR000719">
    <property type="entry name" value="Prot_kinase_dom"/>
</dbReference>
<reference evidence="9 10" key="1">
    <citation type="journal article" date="2009" name="J. Bacteriol.">
        <title>Draft genome sequence of the extremely acidophilic bacterium Acidithiobacillus caldus ATCC 51756 reveals metabolic versatility in the genus Acidithiobacillus.</title>
        <authorList>
            <person name="Valdes J."/>
            <person name="Quatrini R."/>
            <person name="Hallberg K."/>
            <person name="Dopson M."/>
            <person name="Valenzuela P.D."/>
            <person name="Holmes D.S."/>
        </authorList>
    </citation>
    <scope>NUCLEOTIDE SEQUENCE [LARGE SCALE GENOMIC DNA]</scope>
    <source>
        <strain evidence="10">ATCC 51756 / DSM 8584 / KU</strain>
        <plasmid evidence="10">megaPlasmid mpAca1.1</plasmid>
    </source>
</reference>
<keyword evidence="6" id="KW-0812">Transmembrane</keyword>
<evidence type="ECO:0000256" key="2">
    <source>
        <dbReference type="ARBA" id="ARBA00022679"/>
    </source>
</evidence>
<organism evidence="9 10">
    <name type="scientific">Acidithiobacillus caldus (strain ATCC 51756 / DSM 8584 / KU)</name>
    <dbReference type="NCBI Taxonomy" id="637389"/>
    <lineage>
        <taxon>Bacteria</taxon>
        <taxon>Pseudomonadati</taxon>
        <taxon>Pseudomonadota</taxon>
        <taxon>Acidithiobacillia</taxon>
        <taxon>Acidithiobacillales</taxon>
        <taxon>Acidithiobacillaceae</taxon>
        <taxon>Acidithiobacillus</taxon>
    </lineage>
</organism>
<dbReference type="Gene3D" id="3.60.40.10">
    <property type="entry name" value="PPM-type phosphatase domain"/>
    <property type="match status" value="1"/>
</dbReference>
<feature type="domain" description="Protein kinase" evidence="7">
    <location>
        <begin position="284"/>
        <end position="531"/>
    </location>
</feature>
<keyword evidence="5" id="KW-0067">ATP-binding</keyword>
<dbReference type="CDD" id="cd14014">
    <property type="entry name" value="STKc_PknB_like"/>
    <property type="match status" value="1"/>
</dbReference>
<keyword evidence="3" id="KW-0547">Nucleotide-binding</keyword>
<keyword evidence="6" id="KW-0472">Membrane</keyword>
<dbReference type="InterPro" id="IPR001932">
    <property type="entry name" value="PPM-type_phosphatase-like_dom"/>
</dbReference>
<dbReference type="KEGG" id="acz:Acaty_m0193"/>
<keyword evidence="6" id="KW-1133">Transmembrane helix</keyword>
<proteinExistence type="predicted"/>
<dbReference type="PANTHER" id="PTHR43671">
    <property type="entry name" value="SERINE/THREONINE-PROTEIN KINASE NEK"/>
    <property type="match status" value="1"/>
</dbReference>
<dbReference type="Proteomes" id="UP000005522">
    <property type="component" value="Plasmid megap mpAca1.1"/>
</dbReference>
<keyword evidence="2" id="KW-0808">Transferase</keyword>
<dbReference type="AlphaFoldDB" id="A0A060A3M5"/>
<dbReference type="PROSITE" id="PS50011">
    <property type="entry name" value="PROTEIN_KINASE_DOM"/>
    <property type="match status" value="1"/>
</dbReference>
<dbReference type="PROSITE" id="PS51746">
    <property type="entry name" value="PPM_2"/>
    <property type="match status" value="1"/>
</dbReference>
<dbReference type="PROSITE" id="PS00108">
    <property type="entry name" value="PROTEIN_KINASE_ST"/>
    <property type="match status" value="1"/>
</dbReference>
<keyword evidence="4 9" id="KW-0418">Kinase</keyword>
<dbReference type="Gene3D" id="1.10.510.10">
    <property type="entry name" value="Transferase(Phosphotransferase) domain 1"/>
    <property type="match status" value="1"/>
</dbReference>
<dbReference type="InterPro" id="IPR050660">
    <property type="entry name" value="NEK_Ser/Thr_kinase"/>
</dbReference>
<keyword evidence="9" id="KW-0723">Serine/threonine-protein kinase</keyword>
<dbReference type="eggNOG" id="COG0631">
    <property type="taxonomic scope" value="Bacteria"/>
</dbReference>
<dbReference type="GO" id="GO:0004674">
    <property type="term" value="F:protein serine/threonine kinase activity"/>
    <property type="evidence" value="ECO:0007669"/>
    <property type="project" value="UniProtKB-KW"/>
</dbReference>
<evidence type="ECO:0000256" key="6">
    <source>
        <dbReference type="SAM" id="Phobius"/>
    </source>
</evidence>
<dbReference type="Pfam" id="PF13672">
    <property type="entry name" value="PP2C_2"/>
    <property type="match status" value="1"/>
</dbReference>
<dbReference type="GO" id="GO:0005524">
    <property type="term" value="F:ATP binding"/>
    <property type="evidence" value="ECO:0007669"/>
    <property type="project" value="UniProtKB-KW"/>
</dbReference>
<dbReference type="InterPro" id="IPR011009">
    <property type="entry name" value="Kinase-like_dom_sf"/>
</dbReference>
<evidence type="ECO:0000259" key="8">
    <source>
        <dbReference type="PROSITE" id="PS51746"/>
    </source>
</evidence>
<dbReference type="EC" id="2.7.11.1" evidence="1"/>
<dbReference type="PANTHER" id="PTHR43671:SF13">
    <property type="entry name" value="SERINE_THREONINE-PROTEIN KINASE NEK2"/>
    <property type="match status" value="1"/>
</dbReference>
<accession>A0A060A3M5</accession>
<dbReference type="SMART" id="SM00331">
    <property type="entry name" value="PP2C_SIG"/>
    <property type="match status" value="1"/>
</dbReference>
<geneLocation type="plasmid" evidence="10">
    <name>megaPlasmid mpAca1.1</name>
</geneLocation>
<dbReference type="SMART" id="SM00220">
    <property type="entry name" value="S_TKc"/>
    <property type="match status" value="1"/>
</dbReference>
<protein>
    <recommendedName>
        <fullName evidence="1">non-specific serine/threonine protein kinase</fullName>
        <ecNumber evidence="1">2.7.11.1</ecNumber>
    </recommendedName>
</protein>
<sequence length="567" mass="64395">MRLFMKKPYRDTFEINYIKNQSYCRVAHYSISASQNKTNQDYIAYADGGASLRQTRGNIWVLADGMSGGKAGRVAAELFVRQLIDGYTHLSPTISIASALGRAVDAANRSIHWLSRNDPNLAGMATVFCAIVMRGWEFYACYAGDVHCYRWRNRNITLLTVDHTIKAMIGNIVYRAAGMNDVLNTDFHKLDIEQDDIIILMSDGCYRYLKEREIREIMISASSLADAAEKMANSAIVNGSQDDVTIGLLEVLWLPSKTMSIFEHEFFSIPIGRPPNIGANIDGYHILEHIYDGYQSVLFRSFDEKSNTEKVLKFPKRQLNDDDAIRRTFATEDWVSSIVSSPWLVRTAHDGRCRSQVYTVMLSYKGQNLSMIIRSKTLTVREGLEIMKQLAKAVYALHKLNIIHRDIKPDNVFITDRGDVLLLFALVPGTIDQKSNLMLGTLAYMAPEIIAGAPGDSRSDVYSLGVTFYYMFSRWKPPIDAEGYRSLRRYRPDIPDWLDRVIKKMVSANPRDRYSDTLEVLYDIESQVEMFGLEGVQKKSKLIIREVVLLRVVVLLLIIIIFGSSTF</sequence>
<feature type="transmembrane region" description="Helical" evidence="6">
    <location>
        <begin position="548"/>
        <end position="565"/>
    </location>
</feature>
<evidence type="ECO:0000256" key="3">
    <source>
        <dbReference type="ARBA" id="ARBA00022741"/>
    </source>
</evidence>
<evidence type="ECO:0000256" key="4">
    <source>
        <dbReference type="ARBA" id="ARBA00022777"/>
    </source>
</evidence>
<dbReference type="EMBL" id="CP005987">
    <property type="protein sequence ID" value="AIA56766.1"/>
    <property type="molecule type" value="Genomic_DNA"/>
</dbReference>